<keyword evidence="5 12" id="KW-0728">SH3 domain</keyword>
<evidence type="ECO:0000256" key="11">
    <source>
        <dbReference type="ARBA" id="ARBA00023212"/>
    </source>
</evidence>
<feature type="compositionally biased region" description="Polar residues" evidence="13">
    <location>
        <begin position="1032"/>
        <end position="1042"/>
    </location>
</feature>
<dbReference type="SUPFAM" id="SSF50044">
    <property type="entry name" value="SH3-domain"/>
    <property type="match status" value="1"/>
</dbReference>
<dbReference type="Proteomes" id="UP000242875">
    <property type="component" value="Unassembled WGS sequence"/>
</dbReference>
<evidence type="ECO:0000256" key="8">
    <source>
        <dbReference type="ARBA" id="ARBA00022737"/>
    </source>
</evidence>
<dbReference type="PANTHER" id="PTHR11216">
    <property type="entry name" value="EH DOMAIN"/>
    <property type="match status" value="1"/>
</dbReference>
<dbReference type="PROSITE" id="PS50002">
    <property type="entry name" value="SH3"/>
    <property type="match status" value="1"/>
</dbReference>
<evidence type="ECO:0000256" key="4">
    <source>
        <dbReference type="ARBA" id="ARBA00009351"/>
    </source>
</evidence>
<keyword evidence="7" id="KW-0254">Endocytosis</keyword>
<dbReference type="EMBL" id="MVBO01000151">
    <property type="protein sequence ID" value="OZJ02446.1"/>
    <property type="molecule type" value="Genomic_DNA"/>
</dbReference>
<dbReference type="GO" id="GO:0005768">
    <property type="term" value="C:endosome"/>
    <property type="evidence" value="ECO:0007669"/>
    <property type="project" value="UniProtKB-SubCell"/>
</dbReference>
<evidence type="ECO:0000259" key="15">
    <source>
        <dbReference type="PROSITE" id="PS50031"/>
    </source>
</evidence>
<dbReference type="Gene3D" id="1.10.238.10">
    <property type="entry name" value="EF-hand"/>
    <property type="match status" value="2"/>
</dbReference>
<feature type="compositionally biased region" description="Low complexity" evidence="13">
    <location>
        <begin position="830"/>
        <end position="844"/>
    </location>
</feature>
<feature type="compositionally biased region" description="Low complexity" evidence="13">
    <location>
        <begin position="161"/>
        <end position="172"/>
    </location>
</feature>
<dbReference type="SMART" id="SM00027">
    <property type="entry name" value="EH"/>
    <property type="match status" value="2"/>
</dbReference>
<comment type="subcellular location">
    <subcellularLocation>
        <location evidence="3">Cell membrane</location>
        <topology evidence="3">Peripheral membrane protein</topology>
        <orientation evidence="3">Cytoplasmic side</orientation>
    </subcellularLocation>
    <subcellularLocation>
        <location evidence="2">Cytoplasm</location>
        <location evidence="2">Cytoskeleton</location>
        <location evidence="2">Actin patch</location>
    </subcellularLocation>
    <subcellularLocation>
        <location evidence="1">Endosome membrane</location>
        <topology evidence="1">Peripheral membrane protein</topology>
        <orientation evidence="1">Cytoplasmic side</orientation>
    </subcellularLocation>
</comment>
<feature type="domain" description="EH" evidence="15">
    <location>
        <begin position="33"/>
        <end position="121"/>
    </location>
</feature>
<gene>
    <name evidence="17" type="ORF">BZG36_04392</name>
</gene>
<dbReference type="PRINTS" id="PR00452">
    <property type="entry name" value="SH3DOMAIN"/>
</dbReference>
<evidence type="ECO:0000256" key="7">
    <source>
        <dbReference type="ARBA" id="ARBA00022583"/>
    </source>
</evidence>
<dbReference type="AlphaFoldDB" id="A0A261XVP9"/>
<dbReference type="InterPro" id="IPR036028">
    <property type="entry name" value="SH3-like_dom_sf"/>
</dbReference>
<keyword evidence="6" id="KW-0963">Cytoplasm</keyword>
<feature type="compositionally biased region" description="Pro residues" evidence="13">
    <location>
        <begin position="988"/>
        <end position="1000"/>
    </location>
</feature>
<accession>A0A261XVP9</accession>
<dbReference type="SUPFAM" id="SSF47473">
    <property type="entry name" value="EF-hand"/>
    <property type="match status" value="2"/>
</dbReference>
<name>A0A261XVP9_9FUNG</name>
<dbReference type="CDD" id="cd00052">
    <property type="entry name" value="EH"/>
    <property type="match status" value="2"/>
</dbReference>
<keyword evidence="9" id="KW-0175">Coiled coil</keyword>
<evidence type="ECO:0008006" key="19">
    <source>
        <dbReference type="Google" id="ProtNLM"/>
    </source>
</evidence>
<evidence type="ECO:0000256" key="13">
    <source>
        <dbReference type="SAM" id="MobiDB-lite"/>
    </source>
</evidence>
<dbReference type="PANTHER" id="PTHR11216:SF173">
    <property type="entry name" value="ACTIN CYTOSKELETON-REGULATORY COMPLEX PROTEIN PAN1"/>
    <property type="match status" value="1"/>
</dbReference>
<feature type="compositionally biased region" description="Polar residues" evidence="13">
    <location>
        <begin position="1052"/>
        <end position="1081"/>
    </location>
</feature>
<dbReference type="PROSITE" id="PS50031">
    <property type="entry name" value="EH"/>
    <property type="match status" value="2"/>
</dbReference>
<dbReference type="SMART" id="SM00326">
    <property type="entry name" value="SH3"/>
    <property type="match status" value="1"/>
</dbReference>
<feature type="region of interest" description="Disordered" evidence="13">
    <location>
        <begin position="742"/>
        <end position="1133"/>
    </location>
</feature>
<feature type="region of interest" description="Disordered" evidence="13">
    <location>
        <begin position="152"/>
        <end position="176"/>
    </location>
</feature>
<feature type="compositionally biased region" description="Basic and acidic residues" evidence="13">
    <location>
        <begin position="803"/>
        <end position="820"/>
    </location>
</feature>
<dbReference type="Pfam" id="PF00018">
    <property type="entry name" value="SH3_1"/>
    <property type="match status" value="1"/>
</dbReference>
<evidence type="ECO:0000259" key="14">
    <source>
        <dbReference type="PROSITE" id="PS50002"/>
    </source>
</evidence>
<proteinExistence type="inferred from homology"/>
<dbReference type="OrthoDB" id="1716625at2759"/>
<comment type="similarity">
    <text evidence="4">Belongs to the PAN1 family.</text>
</comment>
<feature type="domain" description="EH" evidence="15">
    <location>
        <begin position="285"/>
        <end position="374"/>
    </location>
</feature>
<dbReference type="InterPro" id="IPR002048">
    <property type="entry name" value="EF_hand_dom"/>
</dbReference>
<evidence type="ECO:0000256" key="2">
    <source>
        <dbReference type="ARBA" id="ARBA00004134"/>
    </source>
</evidence>
<dbReference type="InterPro" id="IPR000261">
    <property type="entry name" value="EH_dom"/>
</dbReference>
<evidence type="ECO:0000256" key="1">
    <source>
        <dbReference type="ARBA" id="ARBA00004125"/>
    </source>
</evidence>
<dbReference type="Pfam" id="PF08226">
    <property type="entry name" value="DUF1720"/>
    <property type="match status" value="1"/>
</dbReference>
<sequence>MFGSGMLPQATGAGSKTSKYIEGPRLTFISAPDQAKFESLFKQSSGSSNTLSASAAKDVLSKSRLSDDILGRIWDLSNVTDAPQLTFPEFAVAMYLTTMKLAGKDLPGSLPENVKEEVQMAVATIQSQEESANVSAGANNLSGMSYLAQPQPQYPMPTGFSSSDRSSSGLSSQMTGLMPQITGLTPQMTSTSHLMPQATGYAPGLSGSYQSPMMTGASSMSALQPMRTGLPGQQGWHNPRGPSGMQANNQDFMNRMMPHAMSQRADAFSGISASIKIPWAVTKEEKERYTEIFKAWDVTNSGFLPGEKARDVFSQSGLPSNVLMQIWTLADPNDHGKLNQDEFAVAMHLIYRKLNGYDVPKELPPELIPPSSRDLSDSVDLIKKLLVTDIAKKKSTPRSLTPQPAAPNRSPSPLSGKDRYSDDTGYVSSARRKGVDRSRTGTPSHASSLSPRSNGSRANSPATVHYKDKRERIADLKAVLAEQETLLQQALDPNYGVSKNDAEDIADLKERTKELETQIAAYGSSSKGGAWSKFAGNTKDLKSLLEQKQDVSAEAIASLEYELPDLLQHIRKLDNQLHDMKCRAFEAKAGKAPAGDSESAIVGTGPNGEVTEQDRRRAKAQAMLAARMEKITGKASSTFARSPASLDSQDAAKREKEALDAEYRSRQDRLFDLEAEIRRLNSLVIGPGFDTNDVQADLDEYEKEVNERAKWEDGIGVDPEVSQFISELKASYDYSNYASTDYTTSTKEPSYSSHLSSSYKSEYQTPHARQDYARDTFSPTRLETDGIRSAKVQSSPPAPTKPRTAEEIKAQAAARVRERLAALQKARGRTPSSSRSFTAPSSPTVAKAQDPEELRAQQRLRQAQDRAAQRVKEAEQHRHSASGSSDDFKSSPPVSPVSTKVPHATEDTKPLTYTEESPTSNFASNNPFASFMPSEPAAASNSSFNPFTSATPAKEPTSTAGEDTANDDWHLVTPPDQESTLPSNAGVAPPPPPPPAPSVPPTTSASTESLSPSGGLNAALQHEIHLGLNLKKAQTNDRSQPASAGHVVDSEGGSTNVPVVSAGSETATSPSKAQNRYSTDWYSGLAHDQFNSQPSKYAPSFDPMPEEPTESNEAERADNIGGTGDHEDTGNVSSEYARALYDWKATNSEELDLMEGDVMKILDDEGDWWEVQLNGRIGVIPATYVERI</sequence>
<dbReference type="GO" id="GO:0005509">
    <property type="term" value="F:calcium ion binding"/>
    <property type="evidence" value="ECO:0007669"/>
    <property type="project" value="InterPro"/>
</dbReference>
<dbReference type="CDD" id="cd00174">
    <property type="entry name" value="SH3"/>
    <property type="match status" value="1"/>
</dbReference>
<evidence type="ECO:0000256" key="5">
    <source>
        <dbReference type="ARBA" id="ARBA00022443"/>
    </source>
</evidence>
<keyword evidence="11" id="KW-0206">Cytoskeleton</keyword>
<evidence type="ECO:0000256" key="12">
    <source>
        <dbReference type="PROSITE-ProRule" id="PRU00192"/>
    </source>
</evidence>
<evidence type="ECO:0000256" key="3">
    <source>
        <dbReference type="ARBA" id="ARBA00004413"/>
    </source>
</evidence>
<feature type="region of interest" description="Disordered" evidence="13">
    <location>
        <begin position="393"/>
        <end position="468"/>
    </location>
</feature>
<feature type="domain" description="EF-hand" evidence="16">
    <location>
        <begin position="318"/>
        <end position="353"/>
    </location>
</feature>
<feature type="compositionally biased region" description="Polar residues" evidence="13">
    <location>
        <begin position="440"/>
        <end position="462"/>
    </location>
</feature>
<evidence type="ECO:0000313" key="17">
    <source>
        <dbReference type="EMBL" id="OZJ02446.1"/>
    </source>
</evidence>
<evidence type="ECO:0000256" key="10">
    <source>
        <dbReference type="ARBA" id="ARBA00023136"/>
    </source>
</evidence>
<feature type="compositionally biased region" description="Basic and acidic residues" evidence="13">
    <location>
        <begin position="849"/>
        <end position="878"/>
    </location>
</feature>
<dbReference type="InterPro" id="IPR013182">
    <property type="entry name" value="DUF1720"/>
</dbReference>
<feature type="compositionally biased region" description="Low complexity" evidence="13">
    <location>
        <begin position="750"/>
        <end position="763"/>
    </location>
</feature>
<feature type="compositionally biased region" description="Basic and acidic residues" evidence="13">
    <location>
        <begin position="1113"/>
        <end position="1129"/>
    </location>
</feature>
<dbReference type="GO" id="GO:0006897">
    <property type="term" value="P:endocytosis"/>
    <property type="evidence" value="ECO:0007669"/>
    <property type="project" value="UniProtKB-KW"/>
</dbReference>
<keyword evidence="8" id="KW-0677">Repeat</keyword>
<feature type="region of interest" description="Disordered" evidence="13">
    <location>
        <begin position="594"/>
        <end position="614"/>
    </location>
</feature>
<reference evidence="17 18" key="1">
    <citation type="journal article" date="2017" name="Mycologia">
        <title>Bifiguratus adelaidae, gen. et sp. nov., a new member of Mucoromycotina in endophytic and soil-dwelling habitats.</title>
        <authorList>
            <person name="Torres-Cruz T.J."/>
            <person name="Billingsley Tobias T.L."/>
            <person name="Almatruk M."/>
            <person name="Hesse C."/>
            <person name="Kuske C.R."/>
            <person name="Desiro A."/>
            <person name="Benucci G.M."/>
            <person name="Bonito G."/>
            <person name="Stajich J.E."/>
            <person name="Dunlap C."/>
            <person name="Arnold A.E."/>
            <person name="Porras-Alfaro A."/>
        </authorList>
    </citation>
    <scope>NUCLEOTIDE SEQUENCE [LARGE SCALE GENOMIC DNA]</scope>
    <source>
        <strain evidence="17 18">AZ0501</strain>
    </source>
</reference>
<evidence type="ECO:0000256" key="6">
    <source>
        <dbReference type="ARBA" id="ARBA00022490"/>
    </source>
</evidence>
<protein>
    <recommendedName>
        <fullName evidence="19">Actin cytoskeleton-regulatory complex protein PAN1</fullName>
    </recommendedName>
</protein>
<feature type="compositionally biased region" description="Low complexity" evidence="13">
    <location>
        <begin position="881"/>
        <end position="902"/>
    </location>
</feature>
<dbReference type="InterPro" id="IPR011992">
    <property type="entry name" value="EF-hand-dom_pair"/>
</dbReference>
<dbReference type="InterPro" id="IPR001452">
    <property type="entry name" value="SH3_domain"/>
</dbReference>
<evidence type="ECO:0000256" key="9">
    <source>
        <dbReference type="ARBA" id="ARBA00023054"/>
    </source>
</evidence>
<comment type="caution">
    <text evidence="17">The sequence shown here is derived from an EMBL/GenBank/DDBJ whole genome shotgun (WGS) entry which is preliminary data.</text>
</comment>
<dbReference type="Pfam" id="PF12763">
    <property type="entry name" value="EH"/>
    <property type="match status" value="2"/>
</dbReference>
<dbReference type="PROSITE" id="PS50222">
    <property type="entry name" value="EF_HAND_2"/>
    <property type="match status" value="1"/>
</dbReference>
<evidence type="ECO:0000313" key="18">
    <source>
        <dbReference type="Proteomes" id="UP000242875"/>
    </source>
</evidence>
<dbReference type="GO" id="GO:0016197">
    <property type="term" value="P:endosomal transport"/>
    <property type="evidence" value="ECO:0007669"/>
    <property type="project" value="TreeGrafter"/>
</dbReference>
<evidence type="ECO:0000259" key="16">
    <source>
        <dbReference type="PROSITE" id="PS50222"/>
    </source>
</evidence>
<feature type="compositionally biased region" description="Polar residues" evidence="13">
    <location>
        <begin position="914"/>
        <end position="928"/>
    </location>
</feature>
<dbReference type="GO" id="GO:0030479">
    <property type="term" value="C:actin cortical patch"/>
    <property type="evidence" value="ECO:0007669"/>
    <property type="project" value="UniProtKB-SubCell"/>
</dbReference>
<feature type="domain" description="SH3" evidence="14">
    <location>
        <begin position="1132"/>
        <end position="1188"/>
    </location>
</feature>
<keyword evidence="10" id="KW-0472">Membrane</keyword>
<dbReference type="PRINTS" id="PR00499">
    <property type="entry name" value="P67PHOX"/>
</dbReference>
<keyword evidence="18" id="KW-1185">Reference proteome</keyword>
<feature type="compositionally biased region" description="Polar residues" evidence="13">
    <location>
        <begin position="939"/>
        <end position="961"/>
    </location>
</feature>
<organism evidence="17 18">
    <name type="scientific">Bifiguratus adelaidae</name>
    <dbReference type="NCBI Taxonomy" id="1938954"/>
    <lineage>
        <taxon>Eukaryota</taxon>
        <taxon>Fungi</taxon>
        <taxon>Fungi incertae sedis</taxon>
        <taxon>Mucoromycota</taxon>
        <taxon>Mucoromycotina</taxon>
        <taxon>Endogonomycetes</taxon>
        <taxon>Endogonales</taxon>
        <taxon>Endogonales incertae sedis</taxon>
        <taxon>Bifiguratus</taxon>
    </lineage>
</organism>
<dbReference type="Gene3D" id="2.30.30.40">
    <property type="entry name" value="SH3 Domains"/>
    <property type="match status" value="1"/>
</dbReference>
<dbReference type="GO" id="GO:0005886">
    <property type="term" value="C:plasma membrane"/>
    <property type="evidence" value="ECO:0007669"/>
    <property type="project" value="UniProtKB-SubCell"/>
</dbReference>